<dbReference type="PROSITE" id="PS51078">
    <property type="entry name" value="ICLR_ED"/>
    <property type="match status" value="1"/>
</dbReference>
<name>A0A5B0E573_9MICC</name>
<dbReference type="EMBL" id="VOBL01000020">
    <property type="protein sequence ID" value="KAA0974217.1"/>
    <property type="molecule type" value="Genomic_DNA"/>
</dbReference>
<dbReference type="InterPro" id="IPR050707">
    <property type="entry name" value="HTH_MetabolicPath_Reg"/>
</dbReference>
<feature type="domain" description="HTH iclR-type" evidence="4">
    <location>
        <begin position="10"/>
        <end position="73"/>
    </location>
</feature>
<dbReference type="SUPFAM" id="SSF55781">
    <property type="entry name" value="GAF domain-like"/>
    <property type="match status" value="1"/>
</dbReference>
<dbReference type="PROSITE" id="PS51077">
    <property type="entry name" value="HTH_ICLR"/>
    <property type="match status" value="1"/>
</dbReference>
<dbReference type="SMART" id="SM00346">
    <property type="entry name" value="HTH_ICLR"/>
    <property type="match status" value="1"/>
</dbReference>
<gene>
    <name evidence="6" type="ORF">FQ154_16405</name>
</gene>
<dbReference type="SUPFAM" id="SSF46785">
    <property type="entry name" value="Winged helix' DNA-binding domain"/>
    <property type="match status" value="1"/>
</dbReference>
<evidence type="ECO:0000256" key="2">
    <source>
        <dbReference type="ARBA" id="ARBA00023125"/>
    </source>
</evidence>
<dbReference type="InterPro" id="IPR036390">
    <property type="entry name" value="WH_DNA-bd_sf"/>
</dbReference>
<dbReference type="GO" id="GO:0045892">
    <property type="term" value="P:negative regulation of DNA-templated transcription"/>
    <property type="evidence" value="ECO:0007669"/>
    <property type="project" value="TreeGrafter"/>
</dbReference>
<organism evidence="6 7">
    <name type="scientific">Paeniglutamicibacter gangotriensis</name>
    <dbReference type="NCBI Taxonomy" id="254787"/>
    <lineage>
        <taxon>Bacteria</taxon>
        <taxon>Bacillati</taxon>
        <taxon>Actinomycetota</taxon>
        <taxon>Actinomycetes</taxon>
        <taxon>Micrococcales</taxon>
        <taxon>Micrococcaceae</taxon>
        <taxon>Paeniglutamicibacter</taxon>
    </lineage>
</organism>
<keyword evidence="3" id="KW-0804">Transcription</keyword>
<dbReference type="OrthoDB" id="9807558at2"/>
<proteinExistence type="predicted"/>
<evidence type="ECO:0000259" key="5">
    <source>
        <dbReference type="PROSITE" id="PS51078"/>
    </source>
</evidence>
<feature type="domain" description="IclR-ED" evidence="5">
    <location>
        <begin position="74"/>
        <end position="257"/>
    </location>
</feature>
<comment type="caution">
    <text evidence="6">The sequence shown here is derived from an EMBL/GenBank/DDBJ whole genome shotgun (WGS) entry which is preliminary data.</text>
</comment>
<dbReference type="Pfam" id="PF01614">
    <property type="entry name" value="IclR_C"/>
    <property type="match status" value="1"/>
</dbReference>
<dbReference type="GO" id="GO:0003700">
    <property type="term" value="F:DNA-binding transcription factor activity"/>
    <property type="evidence" value="ECO:0007669"/>
    <property type="project" value="TreeGrafter"/>
</dbReference>
<dbReference type="InterPro" id="IPR036388">
    <property type="entry name" value="WH-like_DNA-bd_sf"/>
</dbReference>
<dbReference type="InterPro" id="IPR029016">
    <property type="entry name" value="GAF-like_dom_sf"/>
</dbReference>
<dbReference type="Gene3D" id="3.30.450.40">
    <property type="match status" value="1"/>
</dbReference>
<evidence type="ECO:0000259" key="4">
    <source>
        <dbReference type="PROSITE" id="PS51077"/>
    </source>
</evidence>
<reference evidence="6 7" key="1">
    <citation type="submission" date="2019-07" db="EMBL/GenBank/DDBJ databases">
        <title>Analysis of the biochemical properties, biological activity and biotechnological potential of siderophores and biosurfactants produced by Antarctic psychrotolerant bacteria.</title>
        <authorList>
            <person name="Styczynski M."/>
            <person name="Krucon T."/>
            <person name="Decewicz P."/>
            <person name="Dziewit L."/>
        </authorList>
    </citation>
    <scope>NUCLEOTIDE SEQUENCE [LARGE SCALE GENOMIC DNA]</scope>
    <source>
        <strain evidence="6 7">ANT_H27</strain>
    </source>
</reference>
<evidence type="ECO:0000256" key="1">
    <source>
        <dbReference type="ARBA" id="ARBA00023015"/>
    </source>
</evidence>
<accession>A0A5B0E573</accession>
<evidence type="ECO:0000313" key="6">
    <source>
        <dbReference type="EMBL" id="KAA0974217.1"/>
    </source>
</evidence>
<sequence length="260" mass="28405">MDMHTSFPGAQVVGRMAAVLRAVSTAMPRGITTAEVARSTSLARPTVHRLLAALTAEGFCDHDHKAGLWMLGPEMYLMGMVAAERYDITETARDHVTALADATGESAFLSVRRGEETVCLLRQDGAFPIRSFVLHEGKRFPLGVASAGLAILSFLPEKAIERYMESHDLASGHGSEHGQDLLRQRIAETRERGWAVNPGLIVEGSWGVGAAVFDTAGQPAWALSLTGIESRFAPERREEMGRLLMHHAHELTKKLRGERL</sequence>
<keyword evidence="2" id="KW-0238">DNA-binding</keyword>
<keyword evidence="1" id="KW-0805">Transcription regulation</keyword>
<dbReference type="Proteomes" id="UP000323856">
    <property type="component" value="Unassembled WGS sequence"/>
</dbReference>
<dbReference type="GO" id="GO:0003677">
    <property type="term" value="F:DNA binding"/>
    <property type="evidence" value="ECO:0007669"/>
    <property type="project" value="UniProtKB-KW"/>
</dbReference>
<evidence type="ECO:0000256" key="3">
    <source>
        <dbReference type="ARBA" id="ARBA00023163"/>
    </source>
</evidence>
<dbReference type="InterPro" id="IPR014757">
    <property type="entry name" value="Tscrpt_reg_IclR_C"/>
</dbReference>
<dbReference type="InterPro" id="IPR005471">
    <property type="entry name" value="Tscrpt_reg_IclR_N"/>
</dbReference>
<evidence type="ECO:0000313" key="7">
    <source>
        <dbReference type="Proteomes" id="UP000323856"/>
    </source>
</evidence>
<dbReference type="Pfam" id="PF09339">
    <property type="entry name" value="HTH_IclR"/>
    <property type="match status" value="1"/>
</dbReference>
<dbReference type="AlphaFoldDB" id="A0A5B0E573"/>
<protein>
    <submittedName>
        <fullName evidence="6">IclR family transcriptional regulator</fullName>
    </submittedName>
</protein>
<dbReference type="Gene3D" id="1.10.10.10">
    <property type="entry name" value="Winged helix-like DNA-binding domain superfamily/Winged helix DNA-binding domain"/>
    <property type="match status" value="1"/>
</dbReference>
<dbReference type="PANTHER" id="PTHR30136:SF39">
    <property type="entry name" value="TRANSCRIPTIONAL REGULATORY PROTEIN"/>
    <property type="match status" value="1"/>
</dbReference>
<dbReference type="PANTHER" id="PTHR30136">
    <property type="entry name" value="HELIX-TURN-HELIX TRANSCRIPTIONAL REGULATOR, ICLR FAMILY"/>
    <property type="match status" value="1"/>
</dbReference>